<dbReference type="NCBIfam" id="TIGR01563">
    <property type="entry name" value="gp16_SPP1"/>
    <property type="match status" value="1"/>
</dbReference>
<evidence type="ECO:0000313" key="1">
    <source>
        <dbReference type="EMBL" id="CRL40281.1"/>
    </source>
</evidence>
<keyword evidence="2" id="KW-1185">Reference proteome</keyword>
<proteinExistence type="predicted"/>
<dbReference type="EMBL" id="CVRQ01000025">
    <property type="protein sequence ID" value="CRL40281.1"/>
    <property type="molecule type" value="Genomic_DNA"/>
</dbReference>
<dbReference type="InterPro" id="IPR038666">
    <property type="entry name" value="SSP1_head-tail_sf"/>
</dbReference>
<gene>
    <name evidence="1" type="ORF">T1815_23011</name>
</gene>
<dbReference type="Pfam" id="PF05521">
    <property type="entry name" value="Phage_HCP"/>
    <property type="match status" value="1"/>
</dbReference>
<name>A0A0M6WRM4_9FIRM</name>
<evidence type="ECO:0008006" key="3">
    <source>
        <dbReference type="Google" id="ProtNLM"/>
    </source>
</evidence>
<protein>
    <recommendedName>
        <fullName evidence="3">Phage head-tail joining protein</fullName>
    </recommendedName>
</protein>
<dbReference type="Proteomes" id="UP000049472">
    <property type="component" value="Unassembled WGS sequence"/>
</dbReference>
<reference evidence="2" key="1">
    <citation type="submission" date="2015-05" db="EMBL/GenBank/DDBJ databases">
        <authorList>
            <consortium name="Pathogen Informatics"/>
        </authorList>
    </citation>
    <scope>NUCLEOTIDE SEQUENCE [LARGE SCALE GENOMIC DNA]</scope>
    <source>
        <strain evidence="2">T1-815</strain>
    </source>
</reference>
<dbReference type="RefSeq" id="WP_003506176.1">
    <property type="nucleotide sequence ID" value="NZ_CVRQ01000025.1"/>
</dbReference>
<accession>A0A0M6WRM4</accession>
<organism evidence="1 2">
    <name type="scientific">Agathobacter rectalis</name>
    <dbReference type="NCBI Taxonomy" id="39491"/>
    <lineage>
        <taxon>Bacteria</taxon>
        <taxon>Bacillati</taxon>
        <taxon>Bacillota</taxon>
        <taxon>Clostridia</taxon>
        <taxon>Lachnospirales</taxon>
        <taxon>Lachnospiraceae</taxon>
        <taxon>Agathobacter</taxon>
    </lineage>
</organism>
<dbReference type="AlphaFoldDB" id="A0A0M6WRM4"/>
<dbReference type="Gene3D" id="2.40.10.270">
    <property type="entry name" value="Bacteriophage SPP1 head-tail adaptor protein"/>
    <property type="match status" value="1"/>
</dbReference>
<dbReference type="InterPro" id="IPR008767">
    <property type="entry name" value="Phage_SPP1_head-tail_adaptor"/>
</dbReference>
<evidence type="ECO:0000313" key="2">
    <source>
        <dbReference type="Proteomes" id="UP000049472"/>
    </source>
</evidence>
<sequence length="105" mass="12276">MTGRVKIIRVTTEIKEGRKEPTTEVFYECWCDVQSLGTNEKYTALQAGLENTIVFKVRNCKRMKEVRKKMKEFYAEYDGTRFDIYDASPMFTDNGWVLVKCRAVA</sequence>